<feature type="domain" description="FAD-dependent protein C-terminal" evidence="2">
    <location>
        <begin position="306"/>
        <end position="512"/>
    </location>
</feature>
<dbReference type="InterPro" id="IPR036188">
    <property type="entry name" value="FAD/NAD-bd_sf"/>
</dbReference>
<comment type="caution">
    <text evidence="3">The sequence shown here is derived from an EMBL/GenBank/DDBJ whole genome shotgun (WGS) entry which is preliminary data.</text>
</comment>
<dbReference type="InterPro" id="IPR028348">
    <property type="entry name" value="FAD-binding_protein"/>
</dbReference>
<evidence type="ECO:0000313" key="3">
    <source>
        <dbReference type="EMBL" id="MBC2888996.1"/>
    </source>
</evidence>
<protein>
    <submittedName>
        <fullName evidence="3">NAD(P)/FAD-dependent oxidoreductase</fullName>
    </submittedName>
</protein>
<dbReference type="SUPFAM" id="SSF51905">
    <property type="entry name" value="FAD/NAD(P)-binding domain"/>
    <property type="match status" value="1"/>
</dbReference>
<dbReference type="Pfam" id="PF13450">
    <property type="entry name" value="NAD_binding_8"/>
    <property type="match status" value="1"/>
</dbReference>
<evidence type="ECO:0000313" key="4">
    <source>
        <dbReference type="Proteomes" id="UP000587396"/>
    </source>
</evidence>
<proteinExistence type="predicted"/>
<organism evidence="3 4">
    <name type="scientific">Gordonibacter massiliensis</name>
    <name type="common">ex Traore et al. 2017</name>
    <dbReference type="NCBI Taxonomy" id="1841863"/>
    <lineage>
        <taxon>Bacteria</taxon>
        <taxon>Bacillati</taxon>
        <taxon>Actinomycetota</taxon>
        <taxon>Coriobacteriia</taxon>
        <taxon>Eggerthellales</taxon>
        <taxon>Eggerthellaceae</taxon>
        <taxon>Gordonibacter</taxon>
    </lineage>
</organism>
<dbReference type="PIRSF" id="PIRSF038984">
    <property type="entry name" value="FAD_binding_protein"/>
    <property type="match status" value="1"/>
</dbReference>
<dbReference type="PANTHER" id="PTHR42842:SF3">
    <property type="entry name" value="FAD_NAD(P)-BINDING OXIDOREDUCTASE FAMILY PROTEIN"/>
    <property type="match status" value="1"/>
</dbReference>
<evidence type="ECO:0000256" key="1">
    <source>
        <dbReference type="SAM" id="MobiDB-lite"/>
    </source>
</evidence>
<dbReference type="AlphaFoldDB" id="A0A842JDK2"/>
<dbReference type="PANTHER" id="PTHR42842">
    <property type="entry name" value="FAD/NAD(P)-BINDING OXIDOREDUCTASE"/>
    <property type="match status" value="1"/>
</dbReference>
<feature type="compositionally biased region" description="Low complexity" evidence="1">
    <location>
        <begin position="538"/>
        <end position="555"/>
    </location>
</feature>
<dbReference type="InterPro" id="IPR049516">
    <property type="entry name" value="FAD-depend_C"/>
</dbReference>
<dbReference type="RefSeq" id="WP_185904889.1">
    <property type="nucleotide sequence ID" value="NZ_JACMSE010000003.1"/>
</dbReference>
<dbReference type="Gene3D" id="3.50.50.60">
    <property type="entry name" value="FAD/NAD(P)-binding domain"/>
    <property type="match status" value="2"/>
</dbReference>
<feature type="region of interest" description="Disordered" evidence="1">
    <location>
        <begin position="530"/>
        <end position="589"/>
    </location>
</feature>
<name>A0A842JDK2_9ACTN</name>
<dbReference type="PRINTS" id="PR00419">
    <property type="entry name" value="ADXRDTASE"/>
</dbReference>
<gene>
    <name evidence="3" type="ORF">H7313_06490</name>
</gene>
<dbReference type="Pfam" id="PF21688">
    <property type="entry name" value="FAD-depend_C"/>
    <property type="match status" value="1"/>
</dbReference>
<sequence length="624" mass="64131">MLEVSNVKLPLDAGLPGAAGEGLVRAAAARALGVAPGDVREVRLIKRSVDARKKRDVHFVATLGAELADAAAEDRVLAAAQERGGAGVVAGTHVKRGEPYEPLPVPDLRAAPGAQPRPVVVGAGPAGLFCALYLARAGLRPLVLERGGDVDERLRAVAAFDGGGDLDPRTNIQFGEGGAGTFSDGKLTTNIKNPLAKHVLRWFVEAGAPREILWQAKPHIGTDVLVGVVRALREQIVEAGGEVRFGAQLTDLRFEGGALAEIEATDVRTGCSERVPARRVVLACGHSARDTFEAVLAAGVRMEQKPFSVGVRIEHLQSAIDRAQYGPAASHSALGAADYKLAVHLPARDGEGEGRGVYTFCMCPGGQVVCAASEPGGVTVNGMSRFARDGENANSALLVGVGPEDFGSDHPLAGVELQRRMERAAYEAALAAGGSPYQAPAQTVGDFIAGRSGTPSATVRPTYARGVAWCDLRDCLPPFAADALAEALPLLDAKLHGFADADAVMTGVETRSSSPVRIVRDDTLQAMLNVPKGDGPLSGRAGAASSGTSASQLAADGGVDEADGENGTKRAYGMAAPETTDGPRPAEGSGLYPCGEGAGYAGGIMSAACDGLRVAQAVAAGFAR</sequence>
<reference evidence="3 4" key="1">
    <citation type="submission" date="2020-08" db="EMBL/GenBank/DDBJ databases">
        <authorList>
            <person name="Liu C."/>
            <person name="Sun Q."/>
        </authorList>
    </citation>
    <scope>NUCLEOTIDE SEQUENCE [LARGE SCALE GENOMIC DNA]</scope>
    <source>
        <strain evidence="3 4">N22</strain>
    </source>
</reference>
<keyword evidence="4" id="KW-1185">Reference proteome</keyword>
<dbReference type="Gene3D" id="3.30.70.2700">
    <property type="match status" value="1"/>
</dbReference>
<dbReference type="Proteomes" id="UP000587396">
    <property type="component" value="Unassembled WGS sequence"/>
</dbReference>
<accession>A0A842JDK2</accession>
<dbReference type="EMBL" id="JACMSE010000003">
    <property type="protein sequence ID" value="MBC2888996.1"/>
    <property type="molecule type" value="Genomic_DNA"/>
</dbReference>
<evidence type="ECO:0000259" key="2">
    <source>
        <dbReference type="Pfam" id="PF21688"/>
    </source>
</evidence>